<dbReference type="GO" id="GO:0008234">
    <property type="term" value="F:cysteine-type peptidase activity"/>
    <property type="evidence" value="ECO:0007669"/>
    <property type="project" value="UniProtKB-KW"/>
</dbReference>
<dbReference type="Gene3D" id="3.90.1720.10">
    <property type="entry name" value="endopeptidase domain like (from Nostoc punctiforme)"/>
    <property type="match status" value="1"/>
</dbReference>
<protein>
    <submittedName>
        <fullName evidence="6">Putative tail protein</fullName>
    </submittedName>
</protein>
<evidence type="ECO:0000313" key="8">
    <source>
        <dbReference type="EMBL" id="QJH96299.1"/>
    </source>
</evidence>
<evidence type="ECO:0000256" key="4">
    <source>
        <dbReference type="ARBA" id="ARBA00022807"/>
    </source>
</evidence>
<comment type="similarity">
    <text evidence="1">Belongs to the peptidase C40 family.</text>
</comment>
<dbReference type="GO" id="GO:0006508">
    <property type="term" value="P:proteolysis"/>
    <property type="evidence" value="ECO:0007669"/>
    <property type="project" value="UniProtKB-KW"/>
</dbReference>
<gene>
    <name evidence="9" type="ORF">MM415A00110_0067</name>
    <name evidence="7" type="ORF">MM415B00359_0008</name>
    <name evidence="6" type="ORF">TM448A00090_0010</name>
    <name evidence="8" type="ORF">TM448B00679_0014</name>
</gene>
<dbReference type="EMBL" id="MT143974">
    <property type="protein sequence ID" value="QJA44178.1"/>
    <property type="molecule type" value="Genomic_DNA"/>
</dbReference>
<sequence>MLASFRKFIGVPFVDGGRDFKGADCLGIVMLVFREFGIELPDYKIGCFDTNQIDEKVNTERLSKSWKRLKEPEAPCIVVMRIDPDVPELCNHLGVYIGDNEFIHTLNNTKSIRTRLDHLYFSRKIEGFYSYVG</sequence>
<name>A0A6H1Z9G3_9ZZZZ</name>
<proteinExistence type="inferred from homology"/>
<dbReference type="PROSITE" id="PS51935">
    <property type="entry name" value="NLPC_P60"/>
    <property type="match status" value="1"/>
</dbReference>
<organism evidence="6">
    <name type="scientific">viral metagenome</name>
    <dbReference type="NCBI Taxonomy" id="1070528"/>
    <lineage>
        <taxon>unclassified sequences</taxon>
        <taxon>metagenomes</taxon>
        <taxon>organismal metagenomes</taxon>
    </lineage>
</organism>
<dbReference type="Pfam" id="PF00877">
    <property type="entry name" value="NLPC_P60"/>
    <property type="match status" value="1"/>
</dbReference>
<evidence type="ECO:0000256" key="2">
    <source>
        <dbReference type="ARBA" id="ARBA00022670"/>
    </source>
</evidence>
<evidence type="ECO:0000256" key="3">
    <source>
        <dbReference type="ARBA" id="ARBA00022801"/>
    </source>
</evidence>
<evidence type="ECO:0000313" key="6">
    <source>
        <dbReference type="EMBL" id="QJA44178.1"/>
    </source>
</evidence>
<dbReference type="EMBL" id="MT144646">
    <property type="protein sequence ID" value="QJH96299.1"/>
    <property type="molecule type" value="Genomic_DNA"/>
</dbReference>
<evidence type="ECO:0000256" key="1">
    <source>
        <dbReference type="ARBA" id="ARBA00007074"/>
    </source>
</evidence>
<keyword evidence="4" id="KW-0788">Thiol protease</keyword>
<dbReference type="EMBL" id="MT145189">
    <property type="protein sequence ID" value="QJI04746.1"/>
    <property type="molecule type" value="Genomic_DNA"/>
</dbReference>
<dbReference type="SUPFAM" id="SSF54001">
    <property type="entry name" value="Cysteine proteinases"/>
    <property type="match status" value="1"/>
</dbReference>
<dbReference type="AlphaFoldDB" id="A0A6H1Z9G3"/>
<dbReference type="InterPro" id="IPR038765">
    <property type="entry name" value="Papain-like_cys_pep_sf"/>
</dbReference>
<evidence type="ECO:0000259" key="5">
    <source>
        <dbReference type="PROSITE" id="PS51935"/>
    </source>
</evidence>
<accession>A0A6H1Z9G3</accession>
<keyword evidence="2" id="KW-0645">Protease</keyword>
<dbReference type="InterPro" id="IPR000064">
    <property type="entry name" value="NLP_P60_dom"/>
</dbReference>
<keyword evidence="3" id="KW-0378">Hydrolase</keyword>
<feature type="domain" description="NlpC/P60" evidence="5">
    <location>
        <begin position="1"/>
        <end position="132"/>
    </location>
</feature>
<dbReference type="EMBL" id="MT141551">
    <property type="protein sequence ID" value="QJA66197.1"/>
    <property type="molecule type" value="Genomic_DNA"/>
</dbReference>
<evidence type="ECO:0000313" key="9">
    <source>
        <dbReference type="EMBL" id="QJI04746.1"/>
    </source>
</evidence>
<reference evidence="6" key="1">
    <citation type="submission" date="2020-03" db="EMBL/GenBank/DDBJ databases">
        <title>The deep terrestrial virosphere.</title>
        <authorList>
            <person name="Holmfeldt K."/>
            <person name="Nilsson E."/>
            <person name="Simone D."/>
            <person name="Lopez-Fernandez M."/>
            <person name="Wu X."/>
            <person name="de Brujin I."/>
            <person name="Lundin D."/>
            <person name="Andersson A."/>
            <person name="Bertilsson S."/>
            <person name="Dopson M."/>
        </authorList>
    </citation>
    <scope>NUCLEOTIDE SEQUENCE</scope>
    <source>
        <strain evidence="9">MM415A00110</strain>
        <strain evidence="7">MM415B00359</strain>
        <strain evidence="6">TM448A00090</strain>
        <strain evidence="8">TM448B00679</strain>
    </source>
</reference>
<evidence type="ECO:0000313" key="7">
    <source>
        <dbReference type="EMBL" id="QJA66197.1"/>
    </source>
</evidence>